<protein>
    <submittedName>
        <fullName evidence="5">Helix-turn-helix domain-containing protein</fullName>
    </submittedName>
</protein>
<proteinExistence type="predicted"/>
<keyword evidence="3" id="KW-0804">Transcription</keyword>
<dbReference type="Gene3D" id="2.60.120.10">
    <property type="entry name" value="Jelly Rolls"/>
    <property type="match status" value="1"/>
</dbReference>
<keyword evidence="2" id="KW-0238">DNA-binding</keyword>
<keyword evidence="6" id="KW-1185">Reference proteome</keyword>
<dbReference type="GO" id="GO:0003677">
    <property type="term" value="F:DNA binding"/>
    <property type="evidence" value="ECO:0007669"/>
    <property type="project" value="UniProtKB-KW"/>
</dbReference>
<dbReference type="Pfam" id="PF13545">
    <property type="entry name" value="HTH_Crp_2"/>
    <property type="match status" value="1"/>
</dbReference>
<accession>A0A6N8SIG9</accession>
<dbReference type="SUPFAM" id="SSF51206">
    <property type="entry name" value="cAMP-binding domain-like"/>
    <property type="match status" value="1"/>
</dbReference>
<keyword evidence="1" id="KW-0805">Transcription regulation</keyword>
<dbReference type="GO" id="GO:0006355">
    <property type="term" value="P:regulation of DNA-templated transcription"/>
    <property type="evidence" value="ECO:0007669"/>
    <property type="project" value="InterPro"/>
</dbReference>
<evidence type="ECO:0000313" key="5">
    <source>
        <dbReference type="EMBL" id="MXN48579.1"/>
    </source>
</evidence>
<dbReference type="SUPFAM" id="SSF46785">
    <property type="entry name" value="Winged helix' DNA-binding domain"/>
    <property type="match status" value="1"/>
</dbReference>
<reference evidence="5 6" key="1">
    <citation type="submission" date="2019-12" db="EMBL/GenBank/DDBJ databases">
        <title>Shinella kummerowiae sp. nov., a symbiotic bacterium isolated from root nodules of the herbal legume Kummerowia stipulacea.</title>
        <authorList>
            <person name="Gao J."/>
        </authorList>
    </citation>
    <scope>NUCLEOTIDE SEQUENCE [LARGE SCALE GENOMIC DNA]</scope>
    <source>
        <strain evidence="5 6">CCBAU 25048</strain>
    </source>
</reference>
<sequence>MDGVWQGRFRNTLLRGLPEASLQRFAARLECVDLPRLHQLSSPHQPMEHAYFFESGIASVVIRSPEGQHSEIAIIGRDGMCPVSAVLDVDADPFSIHMQMQGQAYRLPVAALKAVLTEDREVQRLLARYTQALAVQQAYTALSNAVHHIDERLARWILMCHDRVDGSDISLTHEFMSIMLAVRRPSVTTALHVLEGKKLIYSERGVVSVRNRAGLEAFARDGYGECEREYGRLIGAVVSRPAS</sequence>
<feature type="domain" description="HTH crp-type" evidence="4">
    <location>
        <begin position="151"/>
        <end position="217"/>
    </location>
</feature>
<evidence type="ECO:0000313" key="6">
    <source>
        <dbReference type="Proteomes" id="UP000435802"/>
    </source>
</evidence>
<evidence type="ECO:0000259" key="4">
    <source>
        <dbReference type="Pfam" id="PF13545"/>
    </source>
</evidence>
<gene>
    <name evidence="5" type="ORF">GR138_25545</name>
</gene>
<dbReference type="RefSeq" id="WP_160862077.1">
    <property type="nucleotide sequence ID" value="NZ_WUMK01000011.1"/>
</dbReference>
<dbReference type="InterPro" id="IPR036390">
    <property type="entry name" value="WH_DNA-bd_sf"/>
</dbReference>
<evidence type="ECO:0000256" key="3">
    <source>
        <dbReference type="ARBA" id="ARBA00023163"/>
    </source>
</evidence>
<dbReference type="OrthoDB" id="7506088at2"/>
<dbReference type="InterPro" id="IPR012318">
    <property type="entry name" value="HTH_CRP"/>
</dbReference>
<evidence type="ECO:0000256" key="2">
    <source>
        <dbReference type="ARBA" id="ARBA00023125"/>
    </source>
</evidence>
<comment type="caution">
    <text evidence="5">The sequence shown here is derived from an EMBL/GenBank/DDBJ whole genome shotgun (WGS) entry which is preliminary data.</text>
</comment>
<dbReference type="EMBL" id="WUMK01000011">
    <property type="protein sequence ID" value="MXN48579.1"/>
    <property type="molecule type" value="Genomic_DNA"/>
</dbReference>
<dbReference type="AlphaFoldDB" id="A0A6N8SIG9"/>
<dbReference type="InterPro" id="IPR014710">
    <property type="entry name" value="RmlC-like_jellyroll"/>
</dbReference>
<dbReference type="Proteomes" id="UP000435802">
    <property type="component" value="Unassembled WGS sequence"/>
</dbReference>
<evidence type="ECO:0000256" key="1">
    <source>
        <dbReference type="ARBA" id="ARBA00023015"/>
    </source>
</evidence>
<dbReference type="Gene3D" id="1.10.10.10">
    <property type="entry name" value="Winged helix-like DNA-binding domain superfamily/Winged helix DNA-binding domain"/>
    <property type="match status" value="1"/>
</dbReference>
<dbReference type="InterPro" id="IPR018490">
    <property type="entry name" value="cNMP-bd_dom_sf"/>
</dbReference>
<organism evidence="5 6">
    <name type="scientific">Shinella kummerowiae</name>
    <dbReference type="NCBI Taxonomy" id="417745"/>
    <lineage>
        <taxon>Bacteria</taxon>
        <taxon>Pseudomonadati</taxon>
        <taxon>Pseudomonadota</taxon>
        <taxon>Alphaproteobacteria</taxon>
        <taxon>Hyphomicrobiales</taxon>
        <taxon>Rhizobiaceae</taxon>
        <taxon>Shinella</taxon>
    </lineage>
</organism>
<dbReference type="InterPro" id="IPR036388">
    <property type="entry name" value="WH-like_DNA-bd_sf"/>
</dbReference>
<name>A0A6N8SIG9_9HYPH</name>